<dbReference type="GO" id="GO:0046487">
    <property type="term" value="P:glyoxylate metabolic process"/>
    <property type="evidence" value="ECO:0007669"/>
    <property type="project" value="TreeGrafter"/>
</dbReference>
<feature type="domain" description="Xylose isomerase-like TIM barrel" evidence="2">
    <location>
        <begin position="1"/>
        <end position="175"/>
    </location>
</feature>
<evidence type="ECO:0000256" key="1">
    <source>
        <dbReference type="ARBA" id="ARBA00023235"/>
    </source>
</evidence>
<dbReference type="Pfam" id="PF01261">
    <property type="entry name" value="AP_endonuc_2"/>
    <property type="match status" value="1"/>
</dbReference>
<protein>
    <recommendedName>
        <fullName evidence="2">Xylose isomerase-like TIM barrel domain-containing protein</fullName>
    </recommendedName>
</protein>
<dbReference type="GO" id="GO:0008903">
    <property type="term" value="F:hydroxypyruvate isomerase activity"/>
    <property type="evidence" value="ECO:0007669"/>
    <property type="project" value="TreeGrafter"/>
</dbReference>
<dbReference type="SUPFAM" id="SSF51658">
    <property type="entry name" value="Xylose isomerase-like"/>
    <property type="match status" value="1"/>
</dbReference>
<dbReference type="Gene3D" id="3.20.20.150">
    <property type="entry name" value="Divalent-metal-dependent TIM barrel enzymes"/>
    <property type="match status" value="1"/>
</dbReference>
<accession>A0A0F9CFW0</accession>
<dbReference type="InterPro" id="IPR013022">
    <property type="entry name" value="Xyl_isomerase-like_TIM-brl"/>
</dbReference>
<evidence type="ECO:0000259" key="2">
    <source>
        <dbReference type="Pfam" id="PF01261"/>
    </source>
</evidence>
<reference evidence="3" key="1">
    <citation type="journal article" date="2015" name="Nature">
        <title>Complex archaea that bridge the gap between prokaryotes and eukaryotes.</title>
        <authorList>
            <person name="Spang A."/>
            <person name="Saw J.H."/>
            <person name="Jorgensen S.L."/>
            <person name="Zaremba-Niedzwiedzka K."/>
            <person name="Martijn J."/>
            <person name="Lind A.E."/>
            <person name="van Eijk R."/>
            <person name="Schleper C."/>
            <person name="Guy L."/>
            <person name="Ettema T.J."/>
        </authorList>
    </citation>
    <scope>NUCLEOTIDE SEQUENCE</scope>
</reference>
<organism evidence="3">
    <name type="scientific">marine sediment metagenome</name>
    <dbReference type="NCBI Taxonomy" id="412755"/>
    <lineage>
        <taxon>unclassified sequences</taxon>
        <taxon>metagenomes</taxon>
        <taxon>ecological metagenomes</taxon>
    </lineage>
</organism>
<dbReference type="PANTHER" id="PTHR43489">
    <property type="entry name" value="ISOMERASE"/>
    <property type="match status" value="1"/>
</dbReference>
<dbReference type="InterPro" id="IPR036237">
    <property type="entry name" value="Xyl_isomerase-like_sf"/>
</dbReference>
<proteinExistence type="predicted"/>
<gene>
    <name evidence="3" type="ORF">LCGC14_2327520</name>
</gene>
<feature type="non-terminal residue" evidence="3">
    <location>
        <position position="1"/>
    </location>
</feature>
<dbReference type="AlphaFoldDB" id="A0A0F9CFW0"/>
<dbReference type="InterPro" id="IPR050417">
    <property type="entry name" value="Sugar_Epim/Isomerase"/>
</dbReference>
<sequence>RDYFRHSFDLALEAATRLKCAGLNVLAGNKITDVEYAAQTESAIENLAWAAPRAEAAGVKLLIEALNTIDRPDYLLNFTADALEIVREVDHPHVQLQYDVYHAQMAEGNLLNTVTGCFPYIGHVQIADVPGRHEPGTGEINYPAILARLKELAYQGYIGLEYVPSQSTDASLSWLPTEERNRP</sequence>
<dbReference type="PANTHER" id="PTHR43489:SF6">
    <property type="entry name" value="HYDROXYPYRUVATE ISOMERASE-RELATED"/>
    <property type="match status" value="1"/>
</dbReference>
<comment type="caution">
    <text evidence="3">The sequence shown here is derived from an EMBL/GenBank/DDBJ whole genome shotgun (WGS) entry which is preliminary data.</text>
</comment>
<name>A0A0F9CFW0_9ZZZZ</name>
<dbReference type="EMBL" id="LAZR01033385">
    <property type="protein sequence ID" value="KKL48238.1"/>
    <property type="molecule type" value="Genomic_DNA"/>
</dbReference>
<evidence type="ECO:0000313" key="3">
    <source>
        <dbReference type="EMBL" id="KKL48238.1"/>
    </source>
</evidence>
<keyword evidence="1" id="KW-0413">Isomerase</keyword>